<keyword evidence="3" id="KW-0378">Hydrolase</keyword>
<evidence type="ECO:0000259" key="5">
    <source>
        <dbReference type="Pfam" id="PF00877"/>
    </source>
</evidence>
<evidence type="ECO:0000256" key="1">
    <source>
        <dbReference type="ARBA" id="ARBA00007074"/>
    </source>
</evidence>
<proteinExistence type="inferred from homology"/>
<accession>A0A840G8J5</accession>
<dbReference type="Pfam" id="PF00877">
    <property type="entry name" value="NLPC_P60"/>
    <property type="match status" value="1"/>
</dbReference>
<dbReference type="SUPFAM" id="SSF54001">
    <property type="entry name" value="Cysteine proteinases"/>
    <property type="match status" value="1"/>
</dbReference>
<evidence type="ECO:0000256" key="2">
    <source>
        <dbReference type="ARBA" id="ARBA00022670"/>
    </source>
</evidence>
<name>A0A840G8J5_RHOTE</name>
<evidence type="ECO:0000313" key="6">
    <source>
        <dbReference type="EMBL" id="MBB4247240.1"/>
    </source>
</evidence>
<dbReference type="InterPro" id="IPR038765">
    <property type="entry name" value="Papain-like_cys_pep_sf"/>
</dbReference>
<comment type="similarity">
    <text evidence="1">Belongs to the peptidase C40 family.</text>
</comment>
<reference evidence="6 7" key="1">
    <citation type="submission" date="2020-08" db="EMBL/GenBank/DDBJ databases">
        <title>Genome sequencing of Purple Non-Sulfur Bacteria from various extreme environments.</title>
        <authorList>
            <person name="Mayer M."/>
        </authorList>
    </citation>
    <scope>NUCLEOTIDE SEQUENCE [LARGE SCALE GENOMIC DNA]</scope>
    <source>
        <strain evidence="6 7">2761</strain>
    </source>
</reference>
<sequence length="140" mass="15484">MMHWAHDYKGKPYLPGAMGPDAYNCWGLATAIERDHFGRELPKLRVAVDELPPRALIRLLREHPGRSGWVEVPRPFDGDLVAMGRSSEEAHIGVWADIDGGAVVHALAGAGVCKHSLLHVKLHGFSLIRYYAPASEVGRW</sequence>
<dbReference type="GO" id="GO:0008234">
    <property type="term" value="F:cysteine-type peptidase activity"/>
    <property type="evidence" value="ECO:0007669"/>
    <property type="project" value="UniProtKB-KW"/>
</dbReference>
<evidence type="ECO:0000313" key="7">
    <source>
        <dbReference type="Proteomes" id="UP000587070"/>
    </source>
</evidence>
<evidence type="ECO:0000256" key="4">
    <source>
        <dbReference type="ARBA" id="ARBA00022807"/>
    </source>
</evidence>
<dbReference type="OrthoDB" id="9807055at2"/>
<dbReference type="RefSeq" id="WP_153116017.1">
    <property type="nucleotide sequence ID" value="NZ_JACIGE010000005.1"/>
</dbReference>
<organism evidence="6 7">
    <name type="scientific">Rhodocyclus tenuis</name>
    <name type="common">Rhodospirillum tenue</name>
    <dbReference type="NCBI Taxonomy" id="1066"/>
    <lineage>
        <taxon>Bacteria</taxon>
        <taxon>Pseudomonadati</taxon>
        <taxon>Pseudomonadota</taxon>
        <taxon>Betaproteobacteria</taxon>
        <taxon>Rhodocyclales</taxon>
        <taxon>Rhodocyclaceae</taxon>
        <taxon>Rhodocyclus</taxon>
    </lineage>
</organism>
<protein>
    <recommendedName>
        <fullName evidence="5">NlpC/P60 domain-containing protein</fullName>
    </recommendedName>
</protein>
<dbReference type="Proteomes" id="UP000587070">
    <property type="component" value="Unassembled WGS sequence"/>
</dbReference>
<dbReference type="AlphaFoldDB" id="A0A840G8J5"/>
<comment type="caution">
    <text evidence="6">The sequence shown here is derived from an EMBL/GenBank/DDBJ whole genome shotgun (WGS) entry which is preliminary data.</text>
</comment>
<dbReference type="Gene3D" id="3.90.1720.10">
    <property type="entry name" value="endopeptidase domain like (from Nostoc punctiforme)"/>
    <property type="match status" value="1"/>
</dbReference>
<gene>
    <name evidence="6" type="ORF">GGD90_001611</name>
</gene>
<dbReference type="GO" id="GO:0006508">
    <property type="term" value="P:proteolysis"/>
    <property type="evidence" value="ECO:0007669"/>
    <property type="project" value="UniProtKB-KW"/>
</dbReference>
<feature type="domain" description="NlpC/P60" evidence="5">
    <location>
        <begin position="10"/>
        <end position="112"/>
    </location>
</feature>
<keyword evidence="4" id="KW-0788">Thiol protease</keyword>
<keyword evidence="7" id="KW-1185">Reference proteome</keyword>
<keyword evidence="2" id="KW-0645">Protease</keyword>
<dbReference type="EMBL" id="JACIGE010000005">
    <property type="protein sequence ID" value="MBB4247240.1"/>
    <property type="molecule type" value="Genomic_DNA"/>
</dbReference>
<dbReference type="InterPro" id="IPR000064">
    <property type="entry name" value="NLP_P60_dom"/>
</dbReference>
<evidence type="ECO:0000256" key="3">
    <source>
        <dbReference type="ARBA" id="ARBA00022801"/>
    </source>
</evidence>